<dbReference type="AlphaFoldDB" id="A0A0D2C4M7"/>
<evidence type="ECO:0000256" key="1">
    <source>
        <dbReference type="ARBA" id="ARBA00022603"/>
    </source>
</evidence>
<dbReference type="PANTHER" id="PTHR13393:SF0">
    <property type="entry name" value="RNA N6-ADENOSINE-METHYLTRANSFERASE METTL16"/>
    <property type="match status" value="1"/>
</dbReference>
<protein>
    <recommendedName>
        <fullName evidence="6">U6 small nuclear RNA (adenine-(43)-N(6))-methyltransferase</fullName>
    </recommendedName>
</protein>
<evidence type="ECO:0008006" key="6">
    <source>
        <dbReference type="Google" id="ProtNLM"/>
    </source>
</evidence>
<gene>
    <name evidence="4" type="ORF">PV07_09249</name>
</gene>
<dbReference type="Proteomes" id="UP000054466">
    <property type="component" value="Unassembled WGS sequence"/>
</dbReference>
<dbReference type="HOGENOM" id="CLU_027534_0_1_1"/>
<dbReference type="GO" id="GO:0070475">
    <property type="term" value="P:rRNA base methylation"/>
    <property type="evidence" value="ECO:0007669"/>
    <property type="project" value="TreeGrafter"/>
</dbReference>
<dbReference type="PANTHER" id="PTHR13393">
    <property type="entry name" value="SAM-DEPENDENT METHYLTRANSFERASE"/>
    <property type="match status" value="1"/>
</dbReference>
<dbReference type="CDD" id="cd02440">
    <property type="entry name" value="AdoMet_MTases"/>
    <property type="match status" value="1"/>
</dbReference>
<dbReference type="VEuPathDB" id="FungiDB:PV07_09249"/>
<dbReference type="OrthoDB" id="514248at2759"/>
<feature type="compositionally biased region" description="Pro residues" evidence="3">
    <location>
        <begin position="439"/>
        <end position="451"/>
    </location>
</feature>
<sequence length="519" mass="57944">MPAPDNIYESDVDFTTLALQYPDFAKRLKPNRQLDFSDPESVRQLTKCLLHRDFDLTVDLPEDRLCPPVPNRFNYILFIQRLLDSTSPSFHMGFDPDRQVIGLDIGTGASAIYPLLACRQRPQWRFLATEIDEKNREYAQRNILANKLQARIRLIDTDVKGDRLIPTDQLERFDRVDILITNPPFYPSTESLLDSVRQKSRPPNSSCTGSAVEMITPGGEVGFVSKLVAESRLRANKSKIQWFSAMLGKLSSVGTVVERLRESGCANYAVAEFVQGQRTRRWCVAWSWMGYRPAADVARSVGGGSGVEKKLLPTITEVEFEAESRGAGVEAVLDRIGAEIKRLDGVLWKIDHGGGVGMFMSRDGDVWSRKARRRKKAEGELGHGRETRPTRAADQKARERKHDADTDMKDDNGSSDSNSSDEETAPEPALVVRISITPSPSPPRSDPPPPSRSSVDTNIPIQSRTGTVSNTATTDKIPIMRIHMRHLQGRDPVLFESFCGWLKRKMAAPLPRPLSSSSS</sequence>
<dbReference type="EMBL" id="KN847044">
    <property type="protein sequence ID" value="KIW26123.1"/>
    <property type="molecule type" value="Genomic_DNA"/>
</dbReference>
<accession>A0A0D2C4M7</accession>
<dbReference type="RefSeq" id="XP_016246339.1">
    <property type="nucleotide sequence ID" value="XM_016396483.1"/>
</dbReference>
<dbReference type="GeneID" id="27348443"/>
<feature type="region of interest" description="Disordered" evidence="3">
    <location>
        <begin position="359"/>
        <end position="472"/>
    </location>
</feature>
<evidence type="ECO:0000256" key="2">
    <source>
        <dbReference type="ARBA" id="ARBA00022679"/>
    </source>
</evidence>
<dbReference type="GO" id="GO:0008168">
    <property type="term" value="F:methyltransferase activity"/>
    <property type="evidence" value="ECO:0007669"/>
    <property type="project" value="UniProtKB-KW"/>
</dbReference>
<feature type="compositionally biased region" description="Polar residues" evidence="3">
    <location>
        <begin position="459"/>
        <end position="472"/>
    </location>
</feature>
<feature type="compositionally biased region" description="Basic and acidic residues" evidence="3">
    <location>
        <begin position="377"/>
        <end position="412"/>
    </location>
</feature>
<dbReference type="InterPro" id="IPR029063">
    <property type="entry name" value="SAM-dependent_MTases_sf"/>
</dbReference>
<keyword evidence="2" id="KW-0808">Transferase</keyword>
<proteinExistence type="predicted"/>
<dbReference type="SUPFAM" id="SSF53335">
    <property type="entry name" value="S-adenosyl-L-methionine-dependent methyltransferases"/>
    <property type="match status" value="1"/>
</dbReference>
<organism evidence="4 5">
    <name type="scientific">Cladophialophora immunda</name>
    <dbReference type="NCBI Taxonomy" id="569365"/>
    <lineage>
        <taxon>Eukaryota</taxon>
        <taxon>Fungi</taxon>
        <taxon>Dikarya</taxon>
        <taxon>Ascomycota</taxon>
        <taxon>Pezizomycotina</taxon>
        <taxon>Eurotiomycetes</taxon>
        <taxon>Chaetothyriomycetidae</taxon>
        <taxon>Chaetothyriales</taxon>
        <taxon>Herpotrichiellaceae</taxon>
        <taxon>Cladophialophora</taxon>
    </lineage>
</organism>
<evidence type="ECO:0000313" key="5">
    <source>
        <dbReference type="Proteomes" id="UP000054466"/>
    </source>
</evidence>
<dbReference type="PROSITE" id="PS00092">
    <property type="entry name" value="N6_MTASE"/>
    <property type="match status" value="1"/>
</dbReference>
<dbReference type="STRING" id="569365.A0A0D2C4M7"/>
<dbReference type="GO" id="GO:0005634">
    <property type="term" value="C:nucleus"/>
    <property type="evidence" value="ECO:0007669"/>
    <property type="project" value="TreeGrafter"/>
</dbReference>
<dbReference type="GO" id="GO:0003676">
    <property type="term" value="F:nucleic acid binding"/>
    <property type="evidence" value="ECO:0007669"/>
    <property type="project" value="InterPro"/>
</dbReference>
<reference evidence="4 5" key="1">
    <citation type="submission" date="2015-01" db="EMBL/GenBank/DDBJ databases">
        <title>The Genome Sequence of Cladophialophora immunda CBS83496.</title>
        <authorList>
            <consortium name="The Broad Institute Genomics Platform"/>
            <person name="Cuomo C."/>
            <person name="de Hoog S."/>
            <person name="Gorbushina A."/>
            <person name="Stielow B."/>
            <person name="Teixiera M."/>
            <person name="Abouelleil A."/>
            <person name="Chapman S.B."/>
            <person name="Priest M."/>
            <person name="Young S.K."/>
            <person name="Wortman J."/>
            <person name="Nusbaum C."/>
            <person name="Birren B."/>
        </authorList>
    </citation>
    <scope>NUCLEOTIDE SEQUENCE [LARGE SCALE GENOMIC DNA]</scope>
    <source>
        <strain evidence="4 5">CBS 83496</strain>
    </source>
</reference>
<evidence type="ECO:0000313" key="4">
    <source>
        <dbReference type="EMBL" id="KIW26123.1"/>
    </source>
</evidence>
<dbReference type="InterPro" id="IPR002052">
    <property type="entry name" value="DNA_methylase_N6_adenine_CS"/>
</dbReference>
<name>A0A0D2C4M7_9EURO</name>
<dbReference type="InterPro" id="IPR010286">
    <property type="entry name" value="METTL16/RlmF"/>
</dbReference>
<evidence type="ECO:0000256" key="3">
    <source>
        <dbReference type="SAM" id="MobiDB-lite"/>
    </source>
</evidence>
<keyword evidence="5" id="KW-1185">Reference proteome</keyword>
<dbReference type="Gene3D" id="3.40.50.150">
    <property type="entry name" value="Vaccinia Virus protein VP39"/>
    <property type="match status" value="1"/>
</dbReference>
<dbReference type="Pfam" id="PF05971">
    <property type="entry name" value="Methyltransf_10"/>
    <property type="match status" value="1"/>
</dbReference>
<keyword evidence="1" id="KW-0489">Methyltransferase</keyword>